<comment type="subcellular location">
    <subcellularLocation>
        <location evidence="10">Cell membrane</location>
    </subcellularLocation>
    <subcellularLocation>
        <location evidence="1">Endomembrane system</location>
        <topology evidence="1">Multi-pass membrane protein</topology>
    </subcellularLocation>
</comment>
<dbReference type="NCBIfam" id="TIGR01494">
    <property type="entry name" value="ATPase_P-type"/>
    <property type="match status" value="1"/>
</dbReference>
<dbReference type="InterPro" id="IPR036412">
    <property type="entry name" value="HAD-like_sf"/>
</dbReference>
<dbReference type="EMBL" id="FUKI01000165">
    <property type="protein sequence ID" value="SJM96110.1"/>
    <property type="molecule type" value="Genomic_DNA"/>
</dbReference>
<keyword evidence="7" id="KW-1278">Translocase</keyword>
<evidence type="ECO:0000256" key="8">
    <source>
        <dbReference type="ARBA" id="ARBA00022989"/>
    </source>
</evidence>
<dbReference type="GO" id="GO:0055070">
    <property type="term" value="P:copper ion homeostasis"/>
    <property type="evidence" value="ECO:0007669"/>
    <property type="project" value="TreeGrafter"/>
</dbReference>
<dbReference type="GO" id="GO:0005524">
    <property type="term" value="F:ATP binding"/>
    <property type="evidence" value="ECO:0007669"/>
    <property type="project" value="UniProtKB-UniRule"/>
</dbReference>
<reference evidence="13" key="1">
    <citation type="submission" date="2017-02" db="EMBL/GenBank/DDBJ databases">
        <authorList>
            <person name="Daims H."/>
        </authorList>
    </citation>
    <scope>NUCLEOTIDE SEQUENCE [LARGE SCALE GENOMIC DNA]</scope>
</reference>
<evidence type="ECO:0000256" key="5">
    <source>
        <dbReference type="ARBA" id="ARBA00022741"/>
    </source>
</evidence>
<feature type="transmembrane region" description="Helical" evidence="10">
    <location>
        <begin position="131"/>
        <end position="156"/>
    </location>
</feature>
<gene>
    <name evidence="12" type="primary">ctpV</name>
    <name evidence="12" type="ORF">CRENPOLYSF1_850018</name>
</gene>
<feature type="transmembrane region" description="Helical" evidence="10">
    <location>
        <begin position="86"/>
        <end position="111"/>
    </location>
</feature>
<dbReference type="SFLD" id="SFLDF00027">
    <property type="entry name" value="p-type_atpase"/>
    <property type="match status" value="1"/>
</dbReference>
<evidence type="ECO:0000256" key="9">
    <source>
        <dbReference type="ARBA" id="ARBA00023136"/>
    </source>
</evidence>
<dbReference type="EC" id="3.6.3.-" evidence="12"/>
<feature type="transmembrane region" description="Helical" evidence="10">
    <location>
        <begin position="294"/>
        <end position="317"/>
    </location>
</feature>
<organism evidence="12 13">
    <name type="scientific">Crenothrix polyspora</name>
    <dbReference type="NCBI Taxonomy" id="360316"/>
    <lineage>
        <taxon>Bacteria</taxon>
        <taxon>Pseudomonadati</taxon>
        <taxon>Pseudomonadota</taxon>
        <taxon>Gammaproteobacteria</taxon>
        <taxon>Methylococcales</taxon>
        <taxon>Crenotrichaceae</taxon>
        <taxon>Crenothrix</taxon>
    </lineage>
</organism>
<keyword evidence="5 10" id="KW-0547">Nucleotide-binding</keyword>
<dbReference type="Pfam" id="PF00702">
    <property type="entry name" value="Hydrolase"/>
    <property type="match status" value="1"/>
</dbReference>
<evidence type="ECO:0000259" key="11">
    <source>
        <dbReference type="Pfam" id="PF00122"/>
    </source>
</evidence>
<dbReference type="GO" id="GO:0005507">
    <property type="term" value="F:copper ion binding"/>
    <property type="evidence" value="ECO:0007669"/>
    <property type="project" value="TreeGrafter"/>
</dbReference>
<evidence type="ECO:0000256" key="3">
    <source>
        <dbReference type="ARBA" id="ARBA00022692"/>
    </source>
</evidence>
<evidence type="ECO:0000256" key="10">
    <source>
        <dbReference type="RuleBase" id="RU362081"/>
    </source>
</evidence>
<dbReference type="AlphaFoldDB" id="A0A1R4HJN8"/>
<evidence type="ECO:0000256" key="1">
    <source>
        <dbReference type="ARBA" id="ARBA00004127"/>
    </source>
</evidence>
<dbReference type="PRINTS" id="PR00119">
    <property type="entry name" value="CATATPASE"/>
</dbReference>
<name>A0A1R4HJN8_9GAMM</name>
<dbReference type="InterPro" id="IPR027256">
    <property type="entry name" value="P-typ_ATPase_IB"/>
</dbReference>
<comment type="similarity">
    <text evidence="2 10">Belongs to the cation transport ATPase (P-type) (TC 3.A.3) family. Type IB subfamily.</text>
</comment>
<dbReference type="GO" id="GO:0012505">
    <property type="term" value="C:endomembrane system"/>
    <property type="evidence" value="ECO:0007669"/>
    <property type="project" value="UniProtKB-SubCell"/>
</dbReference>
<dbReference type="SFLD" id="SFLDS00003">
    <property type="entry name" value="Haloacid_Dehalogenase"/>
    <property type="match status" value="1"/>
</dbReference>
<dbReference type="GO" id="GO:0016887">
    <property type="term" value="F:ATP hydrolysis activity"/>
    <property type="evidence" value="ECO:0007669"/>
    <property type="project" value="InterPro"/>
</dbReference>
<keyword evidence="10" id="KW-1003">Cell membrane</keyword>
<dbReference type="GO" id="GO:0005886">
    <property type="term" value="C:plasma membrane"/>
    <property type="evidence" value="ECO:0007669"/>
    <property type="project" value="UniProtKB-SubCell"/>
</dbReference>
<sequence length="674" mass="73150">MLIELAGVMGIGLYARQRLQQKKGRLAKVLTNSPPSIMPFMGDVRNQQLQEFSPGTLDGKSKEQALTDRNMTIALTSMGLAIAGKIIYAPLALLSLPGILYMTQYSVVHTYKNLLKDKKLTVDLLSAANKVFFLLNGYLALAGFSVALFSVNLKLLNKISNDSKKSIIDVFKQQQDSVWVVVNGIEREIAFTELQTGDVVVVGAGGTIPADGVICEGSAAIDQHILTGEFQPVEKGQGAEVFALTLVLSGKIYIQTHKTGQETTAAQIAKILNNTVSTKTDIQLRTQEMTDKTVLPTIVLCGMALPFLGLTGAIVIINSHFKYRATIASSIGVLNYLNTASHNGILMKDGHTFELLKSVDTVVFDKTGTLTEEQPRVARIHVSEGYSEHTVLRYAAAAEAKQSHPIARAILQYATDQQVELPEVEESAYKLGYGLTVSVEGQIIRVGSLRFLEQEGIPISESIRQVQAHCHAQGLPLVAVALADAVIGVIELEATIREGTKKYIDQLRERGITSMYIISGDHEAPTRKIAQELGIDHYFAETLPEQKAELIAKLQSEGKNICYIGDGINDSIALQQANVSISIRGASTVATDVAQIVLMDKTLQQLPYLFDMGQQFDGHIKKVVAAVVVPSLVSVGGAIFLHIGLLQSFLLPQLGLIAGVAMAMRPRIKHSRRT</sequence>
<evidence type="ECO:0000256" key="2">
    <source>
        <dbReference type="ARBA" id="ARBA00006024"/>
    </source>
</evidence>
<dbReference type="InterPro" id="IPR023299">
    <property type="entry name" value="ATPase_P-typ_cyto_dom_N"/>
</dbReference>
<dbReference type="RefSeq" id="WP_087145070.1">
    <property type="nucleotide sequence ID" value="NZ_FUKI01000165.1"/>
</dbReference>
<keyword evidence="8 10" id="KW-1133">Transmembrane helix</keyword>
<keyword evidence="3 10" id="KW-0812">Transmembrane</keyword>
<keyword evidence="13" id="KW-1185">Reference proteome</keyword>
<dbReference type="GO" id="GO:0043682">
    <property type="term" value="F:P-type divalent copper transporter activity"/>
    <property type="evidence" value="ECO:0007669"/>
    <property type="project" value="TreeGrafter"/>
</dbReference>
<keyword evidence="12" id="KW-0378">Hydrolase</keyword>
<dbReference type="InterPro" id="IPR044492">
    <property type="entry name" value="P_typ_ATPase_HD_dom"/>
</dbReference>
<proteinExistence type="inferred from homology"/>
<protein>
    <submittedName>
        <fullName evidence="12">Cation-transporting ATPase</fullName>
        <ecNumber evidence="12">3.6.3.-</ecNumber>
    </submittedName>
</protein>
<dbReference type="SUPFAM" id="SSF56784">
    <property type="entry name" value="HAD-like"/>
    <property type="match status" value="1"/>
</dbReference>
<dbReference type="InterPro" id="IPR008250">
    <property type="entry name" value="ATPase_P-typ_transduc_dom_A_sf"/>
</dbReference>
<accession>A0A1R4HJN8</accession>
<dbReference type="Gene3D" id="3.40.1110.10">
    <property type="entry name" value="Calcium-transporting ATPase, cytoplasmic domain N"/>
    <property type="match status" value="1"/>
</dbReference>
<dbReference type="Gene3D" id="2.70.150.10">
    <property type="entry name" value="Calcium-transporting ATPase, cytoplasmic transduction domain A"/>
    <property type="match status" value="1"/>
</dbReference>
<evidence type="ECO:0000256" key="7">
    <source>
        <dbReference type="ARBA" id="ARBA00022967"/>
    </source>
</evidence>
<dbReference type="PANTHER" id="PTHR43520">
    <property type="entry name" value="ATP7, ISOFORM B"/>
    <property type="match status" value="1"/>
</dbReference>
<feature type="transmembrane region" description="Helical" evidence="10">
    <location>
        <begin position="649"/>
        <end position="668"/>
    </location>
</feature>
<evidence type="ECO:0000256" key="4">
    <source>
        <dbReference type="ARBA" id="ARBA00022723"/>
    </source>
</evidence>
<dbReference type="InterPro" id="IPR023214">
    <property type="entry name" value="HAD_sf"/>
</dbReference>
<dbReference type="OrthoDB" id="9814270at2"/>
<dbReference type="InterPro" id="IPR059000">
    <property type="entry name" value="ATPase_P-type_domA"/>
</dbReference>
<dbReference type="NCBIfam" id="TIGR01525">
    <property type="entry name" value="ATPase-IB_hvy"/>
    <property type="match status" value="1"/>
</dbReference>
<evidence type="ECO:0000313" key="13">
    <source>
        <dbReference type="Proteomes" id="UP000195667"/>
    </source>
</evidence>
<dbReference type="Proteomes" id="UP000195667">
    <property type="component" value="Unassembled WGS sequence"/>
</dbReference>
<keyword evidence="9 10" id="KW-0472">Membrane</keyword>
<dbReference type="Pfam" id="PF00122">
    <property type="entry name" value="E1-E2_ATPase"/>
    <property type="match status" value="1"/>
</dbReference>
<evidence type="ECO:0000256" key="6">
    <source>
        <dbReference type="ARBA" id="ARBA00022840"/>
    </source>
</evidence>
<dbReference type="PROSITE" id="PS00154">
    <property type="entry name" value="ATPASE_E1_E2"/>
    <property type="match status" value="1"/>
</dbReference>
<dbReference type="Gene3D" id="3.40.50.1000">
    <property type="entry name" value="HAD superfamily/HAD-like"/>
    <property type="match status" value="1"/>
</dbReference>
<dbReference type="InterPro" id="IPR018303">
    <property type="entry name" value="ATPase_P-typ_P_site"/>
</dbReference>
<dbReference type="InterPro" id="IPR001757">
    <property type="entry name" value="P_typ_ATPase"/>
</dbReference>
<dbReference type="SUPFAM" id="SSF81653">
    <property type="entry name" value="Calcium ATPase, transduction domain A"/>
    <property type="match status" value="1"/>
</dbReference>
<dbReference type="SFLD" id="SFLDG00002">
    <property type="entry name" value="C1.7:_P-type_atpase_like"/>
    <property type="match status" value="1"/>
</dbReference>
<dbReference type="PANTHER" id="PTHR43520:SF8">
    <property type="entry name" value="P-TYPE CU(+) TRANSPORTER"/>
    <property type="match status" value="1"/>
</dbReference>
<keyword evidence="4 10" id="KW-0479">Metal-binding</keyword>
<keyword evidence="6 10" id="KW-0067">ATP-binding</keyword>
<feature type="domain" description="P-type ATPase A" evidence="11">
    <location>
        <begin position="174"/>
        <end position="271"/>
    </location>
</feature>
<evidence type="ECO:0000313" key="12">
    <source>
        <dbReference type="EMBL" id="SJM96110.1"/>
    </source>
</evidence>